<organism evidence="2 3">
    <name type="scientific">Commensalibacter nepenthis</name>
    <dbReference type="NCBI Taxonomy" id="3043872"/>
    <lineage>
        <taxon>Bacteria</taxon>
        <taxon>Pseudomonadati</taxon>
        <taxon>Pseudomonadota</taxon>
        <taxon>Alphaproteobacteria</taxon>
        <taxon>Acetobacterales</taxon>
        <taxon>Acetobacteraceae</taxon>
    </lineage>
</organism>
<evidence type="ECO:0008006" key="4">
    <source>
        <dbReference type="Google" id="ProtNLM"/>
    </source>
</evidence>
<feature type="chain" id="PRO_5045686514" description="DUF4468 domain-containing protein" evidence="1">
    <location>
        <begin position="30"/>
        <end position="193"/>
    </location>
</feature>
<reference evidence="2" key="1">
    <citation type="submission" date="2023-05" db="EMBL/GenBank/DDBJ databases">
        <title>Whole genome sequence of Commensalibacter sp.</title>
        <authorList>
            <person name="Charoenyingcharoen P."/>
            <person name="Yukphan P."/>
        </authorList>
    </citation>
    <scope>NUCLEOTIDE SEQUENCE</scope>
    <source>
        <strain evidence="2">TBRC 10068</strain>
    </source>
</reference>
<accession>A0ABT6Q5W6</accession>
<keyword evidence="1" id="KW-0732">Signal</keyword>
<feature type="signal peptide" evidence="1">
    <location>
        <begin position="1"/>
        <end position="29"/>
    </location>
</feature>
<sequence>MTFKNKMHLIKNAIAFIISMVLNPFIAQANTYKKTWNDAKGQHDVILIVKEMASDELQQVSLSGKGFINNQQEWTIHDFVKDCPVDANITINPKSFENIDLNKTNNHYLLFSYSISCRGGIDPEDIKYFAYQNGQKYTMKGEQTIIIGKDKFGGERKPSVSSNLQKNLSLLNYMQEKWPIISTYNYNIDNSAK</sequence>
<gene>
    <name evidence="2" type="ORF">QJV33_03110</name>
</gene>
<evidence type="ECO:0000313" key="2">
    <source>
        <dbReference type="EMBL" id="MDI2112285.1"/>
    </source>
</evidence>
<keyword evidence="3" id="KW-1185">Reference proteome</keyword>
<dbReference type="InterPro" id="IPR058148">
    <property type="entry name" value="M949_RS01915-like_dom"/>
</dbReference>
<comment type="caution">
    <text evidence="2">The sequence shown here is derived from an EMBL/GenBank/DDBJ whole genome shotgun (WGS) entry which is preliminary data.</text>
</comment>
<evidence type="ECO:0000256" key="1">
    <source>
        <dbReference type="SAM" id="SignalP"/>
    </source>
</evidence>
<proteinExistence type="predicted"/>
<dbReference type="Proteomes" id="UP001431775">
    <property type="component" value="Unassembled WGS sequence"/>
</dbReference>
<dbReference type="RefSeq" id="WP_281461950.1">
    <property type="nucleotide sequence ID" value="NZ_JASBAN010000001.1"/>
</dbReference>
<dbReference type="NCBIfam" id="NF046077">
    <property type="entry name" value="LPS_M949_RS01915"/>
    <property type="match status" value="1"/>
</dbReference>
<dbReference type="EMBL" id="JASBAN010000001">
    <property type="protein sequence ID" value="MDI2112285.1"/>
    <property type="molecule type" value="Genomic_DNA"/>
</dbReference>
<protein>
    <recommendedName>
        <fullName evidence="4">DUF4468 domain-containing protein</fullName>
    </recommendedName>
</protein>
<evidence type="ECO:0000313" key="3">
    <source>
        <dbReference type="Proteomes" id="UP001431775"/>
    </source>
</evidence>
<name>A0ABT6Q5W6_9PROT</name>